<evidence type="ECO:0000313" key="12">
    <source>
        <dbReference type="Proteomes" id="UP000243797"/>
    </source>
</evidence>
<dbReference type="Pfam" id="PF03151">
    <property type="entry name" value="TPT"/>
    <property type="match status" value="1"/>
</dbReference>
<evidence type="ECO:0000256" key="4">
    <source>
        <dbReference type="ARBA" id="ARBA00011182"/>
    </source>
</evidence>
<comment type="similarity">
    <text evidence="3">Belongs to the TPT transporter family. SLC35D subfamily.</text>
</comment>
<evidence type="ECO:0000259" key="10">
    <source>
        <dbReference type="Pfam" id="PF03151"/>
    </source>
</evidence>
<accession>A0A2K1QL73</accession>
<comment type="function">
    <text evidence="1">Involved in the import of GDP-mannose from the cytoplasm into the Golgi lumen.</text>
</comment>
<dbReference type="InterPro" id="IPR004853">
    <property type="entry name" value="Sugar_P_trans_dom"/>
</dbReference>
<feature type="transmembrane region" description="Helical" evidence="9">
    <location>
        <begin position="103"/>
        <end position="122"/>
    </location>
</feature>
<comment type="subunit">
    <text evidence="4">Homooligomer.</text>
</comment>
<feature type="transmembrane region" description="Helical" evidence="9">
    <location>
        <begin position="205"/>
        <end position="226"/>
    </location>
</feature>
<feature type="transmembrane region" description="Helical" evidence="9">
    <location>
        <begin position="72"/>
        <end position="91"/>
    </location>
</feature>
<name>A0A2K1QL73_9PEZI</name>
<protein>
    <recommendedName>
        <fullName evidence="10">Sugar phosphate transporter domain-containing protein</fullName>
    </recommendedName>
</protein>
<feature type="region of interest" description="Disordered" evidence="8">
    <location>
        <begin position="1"/>
        <end position="48"/>
    </location>
</feature>
<feature type="transmembrane region" description="Helical" evidence="9">
    <location>
        <begin position="298"/>
        <end position="320"/>
    </location>
</feature>
<keyword evidence="6 9" id="KW-1133">Transmembrane helix</keyword>
<keyword evidence="5 9" id="KW-0812">Transmembrane</keyword>
<feature type="domain" description="Sugar phosphate transporter" evidence="10">
    <location>
        <begin position="58"/>
        <end position="182"/>
    </location>
</feature>
<evidence type="ECO:0000256" key="6">
    <source>
        <dbReference type="ARBA" id="ARBA00022989"/>
    </source>
</evidence>
<comment type="subcellular location">
    <subcellularLocation>
        <location evidence="2">Endoplasmic reticulum membrane</location>
        <topology evidence="2">Multi-pass membrane protein</topology>
    </subcellularLocation>
</comment>
<dbReference type="AlphaFoldDB" id="A0A2K1QL73"/>
<keyword evidence="7 9" id="KW-0472">Membrane</keyword>
<dbReference type="OrthoDB" id="5547497at2759"/>
<feature type="transmembrane region" description="Helical" evidence="9">
    <location>
        <begin position="238"/>
        <end position="257"/>
    </location>
</feature>
<evidence type="ECO:0000256" key="1">
    <source>
        <dbReference type="ARBA" id="ARBA00003420"/>
    </source>
</evidence>
<feature type="transmembrane region" description="Helical" evidence="9">
    <location>
        <begin position="165"/>
        <end position="185"/>
    </location>
</feature>
<evidence type="ECO:0000313" key="11">
    <source>
        <dbReference type="EMBL" id="PNS15563.1"/>
    </source>
</evidence>
<reference evidence="11 12" key="1">
    <citation type="submission" date="2017-06" db="EMBL/GenBank/DDBJ databases">
        <title>Draft genome sequence of a variant of Elsinoe murrayae.</title>
        <authorList>
            <person name="Cheng Q."/>
        </authorList>
    </citation>
    <scope>NUCLEOTIDE SEQUENCE [LARGE SCALE GENOMIC DNA]</scope>
    <source>
        <strain evidence="11 12">CQ-2017a</strain>
    </source>
</reference>
<comment type="caution">
    <text evidence="11">The sequence shown here is derived from an EMBL/GenBank/DDBJ whole genome shotgun (WGS) entry which is preliminary data.</text>
</comment>
<gene>
    <name evidence="11" type="ORF">CAC42_822</name>
</gene>
<evidence type="ECO:0000256" key="7">
    <source>
        <dbReference type="ARBA" id="ARBA00023136"/>
    </source>
</evidence>
<evidence type="ECO:0000256" key="9">
    <source>
        <dbReference type="SAM" id="Phobius"/>
    </source>
</evidence>
<evidence type="ECO:0000256" key="2">
    <source>
        <dbReference type="ARBA" id="ARBA00004477"/>
    </source>
</evidence>
<feature type="transmembrane region" description="Helical" evidence="9">
    <location>
        <begin position="134"/>
        <end position="153"/>
    </location>
</feature>
<dbReference type="GO" id="GO:0005789">
    <property type="term" value="C:endoplasmic reticulum membrane"/>
    <property type="evidence" value="ECO:0007669"/>
    <property type="project" value="UniProtKB-SubCell"/>
</dbReference>
<organism evidence="11 12">
    <name type="scientific">Sphaceloma murrayae</name>
    <dbReference type="NCBI Taxonomy" id="2082308"/>
    <lineage>
        <taxon>Eukaryota</taxon>
        <taxon>Fungi</taxon>
        <taxon>Dikarya</taxon>
        <taxon>Ascomycota</taxon>
        <taxon>Pezizomycotina</taxon>
        <taxon>Dothideomycetes</taxon>
        <taxon>Dothideomycetidae</taxon>
        <taxon>Myriangiales</taxon>
        <taxon>Elsinoaceae</taxon>
        <taxon>Sphaceloma</taxon>
    </lineage>
</organism>
<dbReference type="PANTHER" id="PTHR11132">
    <property type="entry name" value="SOLUTE CARRIER FAMILY 35"/>
    <property type="match status" value="1"/>
</dbReference>
<evidence type="ECO:0000256" key="8">
    <source>
        <dbReference type="SAM" id="MobiDB-lite"/>
    </source>
</evidence>
<feature type="compositionally biased region" description="Basic and acidic residues" evidence="8">
    <location>
        <begin position="23"/>
        <end position="36"/>
    </location>
</feature>
<feature type="compositionally biased region" description="Basic and acidic residues" evidence="8">
    <location>
        <begin position="1"/>
        <end position="13"/>
    </location>
</feature>
<dbReference type="EMBL" id="NKHZ01000070">
    <property type="protein sequence ID" value="PNS15563.1"/>
    <property type="molecule type" value="Genomic_DNA"/>
</dbReference>
<sequence>MSNPRLIDDKDVGPSDLEVGPLLDKRADSGEIERPLEPAPASSPPPSTRKLSFWITVFTNKLLLSSSLLRHIQLLFAAYHFALTHLTLHICSTPRLSLFPRASAPLSSLLPISLAMTLNVLLPNLSLAHSSITFYQTVRVLLTPCTVLLNYLFYARTISLPSTLALLPICLGVALVTYTDVHTAPSSRLRLFPSASDPRTTTTPLGALFALAGVLASSIYTLLIASQTTRLNMSSIQLLHRQSLPASLLLLWAVPWLDDLPPLSAISRHQWFLVAVSGACAVLINLSQFAIVAGAGAVASTVVGHAKTIGVVGLGWWAQVRGWREGGLLGVMLAIGGIVGYTVAEGRERRRGGGKV</sequence>
<feature type="transmembrane region" description="Helical" evidence="9">
    <location>
        <begin position="269"/>
        <end position="286"/>
    </location>
</feature>
<dbReference type="InterPro" id="IPR050186">
    <property type="entry name" value="TPT_transporter"/>
</dbReference>
<evidence type="ECO:0000256" key="3">
    <source>
        <dbReference type="ARBA" id="ARBA00010425"/>
    </source>
</evidence>
<dbReference type="Proteomes" id="UP000243797">
    <property type="component" value="Unassembled WGS sequence"/>
</dbReference>
<dbReference type="InParanoid" id="A0A2K1QL73"/>
<feature type="compositionally biased region" description="Pro residues" evidence="8">
    <location>
        <begin position="37"/>
        <end position="47"/>
    </location>
</feature>
<proteinExistence type="inferred from homology"/>
<keyword evidence="12" id="KW-1185">Reference proteome</keyword>
<feature type="transmembrane region" description="Helical" evidence="9">
    <location>
        <begin position="326"/>
        <end position="344"/>
    </location>
</feature>
<evidence type="ECO:0000256" key="5">
    <source>
        <dbReference type="ARBA" id="ARBA00022692"/>
    </source>
</evidence>